<dbReference type="InterPro" id="IPR001229">
    <property type="entry name" value="Jacalin-like_lectin_dom"/>
</dbReference>
<dbReference type="SUPFAM" id="SSF51101">
    <property type="entry name" value="Mannose-binding lectins"/>
    <property type="match status" value="1"/>
</dbReference>
<sequence>MKFFYQVLAVVALATSAVTALPKGVMRGDEYGGPHGDKYDDIDRVGPGQSVKSISLRSADRVDYVGLDIESMSGQKSLLEHGGGGGDKNTMTMGDGEHITSVEVHWGKYYRKTRVMYVKFTTDKGNFIEGGTPQDNTDKIAIEEADEGYQLGGFSGFAGHELDQMGCLWTSIKPVE</sequence>
<dbReference type="OrthoDB" id="107403at2759"/>
<feature type="signal peptide" evidence="1">
    <location>
        <begin position="1"/>
        <end position="20"/>
    </location>
</feature>
<protein>
    <recommendedName>
        <fullName evidence="2">Jacalin-type lectin domain-containing protein</fullName>
    </recommendedName>
</protein>
<proteinExistence type="predicted"/>
<reference evidence="3 4" key="1">
    <citation type="journal article" date="2017" name="Genome Biol. Evol.">
        <title>Phytophthora megakarya and P. palmivora, closely related causal agents of cacao black pod rot, underwent increases in genome sizes and gene numbers by different mechanisms.</title>
        <authorList>
            <person name="Ali S.S."/>
            <person name="Shao J."/>
            <person name="Lary D.J."/>
            <person name="Kronmiller B."/>
            <person name="Shen D."/>
            <person name="Strem M.D."/>
            <person name="Amoako-Attah I."/>
            <person name="Akrofi A.Y."/>
            <person name="Begoude B.A."/>
            <person name="Ten Hoopen G.M."/>
            <person name="Coulibaly K."/>
            <person name="Kebe B.I."/>
            <person name="Melnick R.L."/>
            <person name="Guiltinan M.J."/>
            <person name="Tyler B.M."/>
            <person name="Meinhardt L.W."/>
            <person name="Bailey B.A."/>
        </authorList>
    </citation>
    <scope>NUCLEOTIDE SEQUENCE [LARGE SCALE GENOMIC DNA]</scope>
    <source>
        <strain evidence="4">sbr112.9</strain>
    </source>
</reference>
<evidence type="ECO:0000313" key="3">
    <source>
        <dbReference type="EMBL" id="POM58764.1"/>
    </source>
</evidence>
<dbReference type="InterPro" id="IPR036404">
    <property type="entry name" value="Jacalin-like_lectin_dom_sf"/>
</dbReference>
<gene>
    <name evidence="3" type="ORF">PHPALM_36541</name>
</gene>
<organism evidence="3 4">
    <name type="scientific">Phytophthora palmivora</name>
    <dbReference type="NCBI Taxonomy" id="4796"/>
    <lineage>
        <taxon>Eukaryota</taxon>
        <taxon>Sar</taxon>
        <taxon>Stramenopiles</taxon>
        <taxon>Oomycota</taxon>
        <taxon>Peronosporomycetes</taxon>
        <taxon>Peronosporales</taxon>
        <taxon>Peronosporaceae</taxon>
        <taxon>Phytophthora</taxon>
    </lineage>
</organism>
<evidence type="ECO:0000259" key="2">
    <source>
        <dbReference type="PROSITE" id="PS51752"/>
    </source>
</evidence>
<dbReference type="Pfam" id="PF01419">
    <property type="entry name" value="Jacalin"/>
    <property type="match status" value="1"/>
</dbReference>
<dbReference type="AlphaFoldDB" id="A0A2P4WZN6"/>
<dbReference type="Proteomes" id="UP000237271">
    <property type="component" value="Unassembled WGS sequence"/>
</dbReference>
<name>A0A2P4WZN6_9STRA</name>
<dbReference type="Gene3D" id="2.100.10.30">
    <property type="entry name" value="Jacalin-like lectin domain"/>
    <property type="match status" value="1"/>
</dbReference>
<accession>A0A2P4WZN6</accession>
<feature type="domain" description="Jacalin-type lectin" evidence="2">
    <location>
        <begin position="25"/>
        <end position="171"/>
    </location>
</feature>
<evidence type="ECO:0000256" key="1">
    <source>
        <dbReference type="SAM" id="SignalP"/>
    </source>
</evidence>
<comment type="caution">
    <text evidence="3">The sequence shown here is derived from an EMBL/GenBank/DDBJ whole genome shotgun (WGS) entry which is preliminary data.</text>
</comment>
<feature type="chain" id="PRO_5015149418" description="Jacalin-type lectin domain-containing protein" evidence="1">
    <location>
        <begin position="21"/>
        <end position="176"/>
    </location>
</feature>
<dbReference type="EMBL" id="NCKW01020157">
    <property type="protein sequence ID" value="POM58764.1"/>
    <property type="molecule type" value="Genomic_DNA"/>
</dbReference>
<dbReference type="PROSITE" id="PS51752">
    <property type="entry name" value="JACALIN_LECTIN"/>
    <property type="match status" value="1"/>
</dbReference>
<keyword evidence="1" id="KW-0732">Signal</keyword>
<dbReference type="SMART" id="SM00915">
    <property type="entry name" value="Jacalin"/>
    <property type="match status" value="1"/>
</dbReference>
<keyword evidence="4" id="KW-1185">Reference proteome</keyword>
<evidence type="ECO:0000313" key="4">
    <source>
        <dbReference type="Proteomes" id="UP000237271"/>
    </source>
</evidence>